<dbReference type="InterPro" id="IPR017930">
    <property type="entry name" value="Myb_dom"/>
</dbReference>
<proteinExistence type="predicted"/>
<evidence type="ECO:0000259" key="3">
    <source>
        <dbReference type="PROSITE" id="PS51293"/>
    </source>
</evidence>
<name>A0A146KAI7_9EUKA</name>
<dbReference type="InterPro" id="IPR017884">
    <property type="entry name" value="SANT_dom"/>
</dbReference>
<dbReference type="PROSITE" id="PS51293">
    <property type="entry name" value="SANT"/>
    <property type="match status" value="1"/>
</dbReference>
<dbReference type="InterPro" id="IPR009057">
    <property type="entry name" value="Homeodomain-like_sf"/>
</dbReference>
<feature type="domain" description="SANT" evidence="3">
    <location>
        <begin position="18"/>
        <end position="66"/>
    </location>
</feature>
<feature type="region of interest" description="Disordered" evidence="1">
    <location>
        <begin position="67"/>
        <end position="86"/>
    </location>
</feature>
<keyword evidence="5" id="KW-0238">DNA-binding</keyword>
<dbReference type="PROSITE" id="PS51294">
    <property type="entry name" value="HTH_MYB"/>
    <property type="match status" value="1"/>
</dbReference>
<feature type="domain" description="Myb-like" evidence="2">
    <location>
        <begin position="18"/>
        <end position="62"/>
    </location>
</feature>
<evidence type="ECO:0000259" key="2">
    <source>
        <dbReference type="PROSITE" id="PS50090"/>
    </source>
</evidence>
<accession>A0A146KAI7</accession>
<feature type="compositionally biased region" description="Polar residues" evidence="1">
    <location>
        <begin position="67"/>
        <end position="77"/>
    </location>
</feature>
<dbReference type="InterPro" id="IPR001005">
    <property type="entry name" value="SANT/Myb"/>
</dbReference>
<dbReference type="GO" id="GO:0003677">
    <property type="term" value="F:DNA binding"/>
    <property type="evidence" value="ECO:0007669"/>
    <property type="project" value="UniProtKB-KW"/>
</dbReference>
<organism evidence="5">
    <name type="scientific">Trepomonas sp. PC1</name>
    <dbReference type="NCBI Taxonomy" id="1076344"/>
    <lineage>
        <taxon>Eukaryota</taxon>
        <taxon>Metamonada</taxon>
        <taxon>Diplomonadida</taxon>
        <taxon>Hexamitidae</taxon>
        <taxon>Hexamitinae</taxon>
        <taxon>Trepomonas</taxon>
    </lineage>
</organism>
<dbReference type="EMBL" id="GDID01004125">
    <property type="protein sequence ID" value="JAP92481.1"/>
    <property type="molecule type" value="Transcribed_RNA"/>
</dbReference>
<feature type="non-terminal residue" evidence="5">
    <location>
        <position position="1"/>
    </location>
</feature>
<sequence>GDISVDEPNEVKKKEYHNWSAEEEKKLLDGHQKYGKNWNLIKQESFATMTPIQLKNKYYTLIKRQQLTNETQKSSTNEQKKSVEIDKDLESKINDILHPKNQQTKNKTTSKPISELFELQPNQQLDIENNIILSLMEMQILQSLK</sequence>
<feature type="domain" description="HTH myb-type" evidence="4">
    <location>
        <begin position="18"/>
        <end position="66"/>
    </location>
</feature>
<gene>
    <name evidence="5" type="ORF">TPC1_15562</name>
</gene>
<dbReference type="Pfam" id="PF00249">
    <property type="entry name" value="Myb_DNA-binding"/>
    <property type="match status" value="1"/>
</dbReference>
<evidence type="ECO:0000313" key="5">
    <source>
        <dbReference type="EMBL" id="JAP92481.1"/>
    </source>
</evidence>
<dbReference type="Gene3D" id="1.10.10.60">
    <property type="entry name" value="Homeodomain-like"/>
    <property type="match status" value="1"/>
</dbReference>
<dbReference type="CDD" id="cd11660">
    <property type="entry name" value="SANT_TRF"/>
    <property type="match status" value="1"/>
</dbReference>
<dbReference type="SUPFAM" id="SSF46689">
    <property type="entry name" value="Homeodomain-like"/>
    <property type="match status" value="1"/>
</dbReference>
<evidence type="ECO:0000256" key="1">
    <source>
        <dbReference type="SAM" id="MobiDB-lite"/>
    </source>
</evidence>
<dbReference type="SMART" id="SM00717">
    <property type="entry name" value="SANT"/>
    <property type="match status" value="1"/>
</dbReference>
<reference evidence="5" key="1">
    <citation type="submission" date="2015-07" db="EMBL/GenBank/DDBJ databases">
        <title>Adaptation to a free-living lifestyle via gene acquisitions in the diplomonad Trepomonas sp. PC1.</title>
        <authorList>
            <person name="Xu F."/>
            <person name="Jerlstrom-Hultqvist J."/>
            <person name="Kolisko M."/>
            <person name="Simpson A.G.B."/>
            <person name="Roger A.J."/>
            <person name="Svard S.G."/>
            <person name="Andersson J.O."/>
        </authorList>
    </citation>
    <scope>NUCLEOTIDE SEQUENCE</scope>
    <source>
        <strain evidence="5">PC1</strain>
    </source>
</reference>
<protein>
    <submittedName>
        <fullName evidence="5">Myb-like DNA-binding domain-containing protein</fullName>
    </submittedName>
</protein>
<dbReference type="PROSITE" id="PS50090">
    <property type="entry name" value="MYB_LIKE"/>
    <property type="match status" value="1"/>
</dbReference>
<evidence type="ECO:0000259" key="4">
    <source>
        <dbReference type="PROSITE" id="PS51294"/>
    </source>
</evidence>
<dbReference type="AlphaFoldDB" id="A0A146KAI7"/>